<dbReference type="Proteomes" id="UP001374952">
    <property type="component" value="Unassembled WGS sequence"/>
</dbReference>
<proteinExistence type="predicted"/>
<evidence type="ECO:0000313" key="1">
    <source>
        <dbReference type="EMBL" id="MEL0604095.1"/>
    </source>
</evidence>
<gene>
    <name evidence="1" type="ORF">V6250_07940</name>
</gene>
<reference evidence="1" key="1">
    <citation type="submission" date="2024-02" db="EMBL/GenBank/DDBJ databases">
        <title>Bacteria isolated from the canopy kelp, Nereocystis luetkeana.</title>
        <authorList>
            <person name="Pfister C.A."/>
            <person name="Younker I.T."/>
            <person name="Light S.H."/>
        </authorList>
    </citation>
    <scope>NUCLEOTIDE SEQUENCE</scope>
    <source>
        <strain evidence="1">TN.2.01</strain>
    </source>
</reference>
<organism evidence="1 2">
    <name type="scientific">Pseudoalteromonas undina</name>
    <dbReference type="NCBI Taxonomy" id="43660"/>
    <lineage>
        <taxon>Bacteria</taxon>
        <taxon>Pseudomonadati</taxon>
        <taxon>Pseudomonadota</taxon>
        <taxon>Gammaproteobacteria</taxon>
        <taxon>Alteromonadales</taxon>
        <taxon>Pseudoalteromonadaceae</taxon>
        <taxon>Pseudoalteromonas</taxon>
    </lineage>
</organism>
<protein>
    <submittedName>
        <fullName evidence="1">Uncharacterized protein</fullName>
    </submittedName>
</protein>
<accession>A0ACC6R326</accession>
<sequence>MSILWWEKTVEYYFIQKYVDLRTFVAPLDGNHEKAGDAIFANVSKWVLIEFKRDSKSVSDELKKFTDYKKAKEELESIGQHHLIIYGEENFLGKDIELVCQEYFSGKKVDTELALESGISKSKFIEYINKFVEHKKNSKSGSGSFGLVAGVSKTGAVTRCMRLNEFGKAIKLEKKLQIKLDQELQNQQQTQAPRMR</sequence>
<name>A0ACC6R326_9GAMM</name>
<evidence type="ECO:0000313" key="2">
    <source>
        <dbReference type="Proteomes" id="UP001374952"/>
    </source>
</evidence>
<keyword evidence="2" id="KW-1185">Reference proteome</keyword>
<comment type="caution">
    <text evidence="1">The sequence shown here is derived from an EMBL/GenBank/DDBJ whole genome shotgun (WGS) entry which is preliminary data.</text>
</comment>
<dbReference type="EMBL" id="JBAKAX010000006">
    <property type="protein sequence ID" value="MEL0604095.1"/>
    <property type="molecule type" value="Genomic_DNA"/>
</dbReference>